<dbReference type="SUPFAM" id="SSF140490">
    <property type="entry name" value="Nqo1C-terminal domain-like"/>
    <property type="match status" value="1"/>
</dbReference>
<dbReference type="AlphaFoldDB" id="A0A7K0DBN2"/>
<dbReference type="Gene3D" id="1.20.1440.230">
    <property type="entry name" value="NADH-ubiquinone oxidoreductase 51kDa subunit, iron-sulphur binding domain"/>
    <property type="match status" value="1"/>
</dbReference>
<dbReference type="EMBL" id="WEGK01000014">
    <property type="protein sequence ID" value="MQY22702.1"/>
    <property type="molecule type" value="Genomic_DNA"/>
</dbReference>
<feature type="domain" description="NADH-ubiquinone oxidoreductase 51kDa subunit FMN-binding" evidence="11">
    <location>
        <begin position="10"/>
        <end position="155"/>
    </location>
</feature>
<dbReference type="InterPro" id="IPR019575">
    <property type="entry name" value="Nuop51_4Fe4S-bd"/>
</dbReference>
<comment type="similarity">
    <text evidence="3">Belongs to the complex I 51 kDa subunit family.</text>
</comment>
<accession>A0A7K0DBN2</accession>
<dbReference type="InterPro" id="IPR037207">
    <property type="entry name" value="Nuop51_4Fe4S-bd_sf"/>
</dbReference>
<dbReference type="GO" id="GO:0046872">
    <property type="term" value="F:metal ion binding"/>
    <property type="evidence" value="ECO:0007669"/>
    <property type="project" value="UniProtKB-KW"/>
</dbReference>
<dbReference type="Gene3D" id="3.10.20.600">
    <property type="match status" value="1"/>
</dbReference>
<comment type="cofactor">
    <cofactor evidence="2">
        <name>[4Fe-4S] cluster</name>
        <dbReference type="ChEBI" id="CHEBI:49883"/>
    </cofactor>
</comment>
<organism evidence="13 14">
    <name type="scientific">Nocardia macrotermitis</name>
    <dbReference type="NCBI Taxonomy" id="2585198"/>
    <lineage>
        <taxon>Bacteria</taxon>
        <taxon>Bacillati</taxon>
        <taxon>Actinomycetota</taxon>
        <taxon>Actinomycetes</taxon>
        <taxon>Mycobacteriales</taxon>
        <taxon>Nocardiaceae</taxon>
        <taxon>Nocardia</taxon>
    </lineage>
</organism>
<dbReference type="InterPro" id="IPR050837">
    <property type="entry name" value="ComplexI_51kDa_subunit"/>
</dbReference>
<dbReference type="SUPFAM" id="SSF142984">
    <property type="entry name" value="Nqo1 middle domain-like"/>
    <property type="match status" value="1"/>
</dbReference>
<dbReference type="SUPFAM" id="SSF142019">
    <property type="entry name" value="Nqo1 FMN-binding domain-like"/>
    <property type="match status" value="1"/>
</dbReference>
<evidence type="ECO:0000256" key="6">
    <source>
        <dbReference type="ARBA" id="ARBA00022643"/>
    </source>
</evidence>
<evidence type="ECO:0000256" key="4">
    <source>
        <dbReference type="ARBA" id="ARBA00022485"/>
    </source>
</evidence>
<keyword evidence="4" id="KW-0004">4Fe-4S</keyword>
<dbReference type="GO" id="GO:0016491">
    <property type="term" value="F:oxidoreductase activity"/>
    <property type="evidence" value="ECO:0007669"/>
    <property type="project" value="UniProtKB-KW"/>
</dbReference>
<proteinExistence type="inferred from homology"/>
<evidence type="ECO:0000256" key="5">
    <source>
        <dbReference type="ARBA" id="ARBA00022630"/>
    </source>
</evidence>
<evidence type="ECO:0000256" key="2">
    <source>
        <dbReference type="ARBA" id="ARBA00001966"/>
    </source>
</evidence>
<feature type="region of interest" description="Disordered" evidence="10">
    <location>
        <begin position="344"/>
        <end position="403"/>
    </location>
</feature>
<dbReference type="Proteomes" id="UP000438448">
    <property type="component" value="Unassembled WGS sequence"/>
</dbReference>
<keyword evidence="9" id="KW-0411">Iron-sulfur</keyword>
<feature type="compositionally biased region" description="Basic residues" evidence="10">
    <location>
        <begin position="379"/>
        <end position="388"/>
    </location>
</feature>
<evidence type="ECO:0000259" key="11">
    <source>
        <dbReference type="Pfam" id="PF01512"/>
    </source>
</evidence>
<reference evidence="13 14" key="1">
    <citation type="submission" date="2019-10" db="EMBL/GenBank/DDBJ databases">
        <title>Nocardia macrotermitis sp. nov. and Nocardia aurantia sp. nov., isolated from the gut of fungus growing-termite Macrotermes natalensis.</title>
        <authorList>
            <person name="Benndorf R."/>
            <person name="Schwitalla J."/>
            <person name="Martin K."/>
            <person name="De Beer W."/>
            <person name="Kaster A.-K."/>
            <person name="Vollmers J."/>
            <person name="Poulsen M."/>
            <person name="Beemelmanns C."/>
        </authorList>
    </citation>
    <scope>NUCLEOTIDE SEQUENCE [LARGE SCALE GENOMIC DNA]</scope>
    <source>
        <strain evidence="13 14">RB20</strain>
    </source>
</reference>
<comment type="cofactor">
    <cofactor evidence="1">
        <name>FMN</name>
        <dbReference type="ChEBI" id="CHEBI:58210"/>
    </cofactor>
</comment>
<dbReference type="GO" id="GO:0051539">
    <property type="term" value="F:4 iron, 4 sulfur cluster binding"/>
    <property type="evidence" value="ECO:0007669"/>
    <property type="project" value="UniProtKB-KW"/>
</dbReference>
<evidence type="ECO:0000256" key="7">
    <source>
        <dbReference type="ARBA" id="ARBA00022723"/>
    </source>
</evidence>
<name>A0A7K0DBN2_9NOCA</name>
<evidence type="ECO:0000313" key="13">
    <source>
        <dbReference type="EMBL" id="MQY22702.1"/>
    </source>
</evidence>
<dbReference type="EC" id="1.6.5.11" evidence="13"/>
<dbReference type="PANTHER" id="PTHR11780">
    <property type="entry name" value="NADH-UBIQUINONE OXIDOREDUCTASE FLAVOPROTEIN 1 NDUFV1"/>
    <property type="match status" value="1"/>
</dbReference>
<keyword evidence="5" id="KW-0285">Flavoprotein</keyword>
<evidence type="ECO:0000313" key="14">
    <source>
        <dbReference type="Proteomes" id="UP000438448"/>
    </source>
</evidence>
<dbReference type="Pfam" id="PF10589">
    <property type="entry name" value="NADH_4Fe-4S"/>
    <property type="match status" value="1"/>
</dbReference>
<keyword evidence="8" id="KW-0408">Iron</keyword>
<keyword evidence="13" id="KW-0560">Oxidoreductase</keyword>
<evidence type="ECO:0000256" key="3">
    <source>
        <dbReference type="ARBA" id="ARBA00007523"/>
    </source>
</evidence>
<dbReference type="RefSeq" id="WP_227833958.1">
    <property type="nucleotide sequence ID" value="NZ_WEGK01000014.1"/>
</dbReference>
<dbReference type="Pfam" id="PF01512">
    <property type="entry name" value="Complex1_51K"/>
    <property type="match status" value="1"/>
</dbReference>
<feature type="compositionally biased region" description="Polar residues" evidence="10">
    <location>
        <begin position="344"/>
        <end position="357"/>
    </location>
</feature>
<dbReference type="Gene3D" id="3.40.50.11540">
    <property type="entry name" value="NADH-ubiquinone oxidoreductase 51kDa subunit"/>
    <property type="match status" value="2"/>
</dbReference>
<comment type="caution">
    <text evidence="13">The sequence shown here is derived from an EMBL/GenBank/DDBJ whole genome shotgun (WGS) entry which is preliminary data.</text>
</comment>
<evidence type="ECO:0000256" key="8">
    <source>
        <dbReference type="ARBA" id="ARBA00023004"/>
    </source>
</evidence>
<sequence>MSALSELLLAAGLTGRGGAGFATGVKLELAERHNAELIVNACDGEPDSEKDAWVIAHHLAEVLEGAQQLTRRHVRVAAHRDSETLAVLRAARVDTVVVPPRYVSSEESALVRLAYGGPARPLMRSQPVAAGSRDPHGRKLPPTLVLNAETVWRVQQIAENGPEWFRAFGTFEEPGPQLITLANGVGSPGVHSVEAGVPLREILDRAGGLTVPMQAVWVGGLGGGFLSADDAGDVLWSRESLARYGIRSSAGTLRVIEAGIDPWADLLEVLEYAVGESAGQCGPCMFGLPAILEDLRGVLQVRPPVGTADRLSRRLVQVSGRGACGYPDGVTGFLTSALEVFGTRSPSTETSLPVTSSGRHHVSDEPPARHRSTLGYQPAHRRSHRLHRTRDLRPHPIRRNRSR</sequence>
<feature type="domain" description="NADH-ubiquinone oxidoreductase 51kDa subunit iron-sulphur binding" evidence="12">
    <location>
        <begin position="268"/>
        <end position="342"/>
    </location>
</feature>
<keyword evidence="7" id="KW-0479">Metal-binding</keyword>
<dbReference type="PANTHER" id="PTHR11780:SF10">
    <property type="entry name" value="NADH DEHYDROGENASE [UBIQUINONE] FLAVOPROTEIN 1, MITOCHONDRIAL"/>
    <property type="match status" value="1"/>
</dbReference>
<evidence type="ECO:0000259" key="12">
    <source>
        <dbReference type="Pfam" id="PF10589"/>
    </source>
</evidence>
<evidence type="ECO:0000256" key="1">
    <source>
        <dbReference type="ARBA" id="ARBA00001917"/>
    </source>
</evidence>
<evidence type="ECO:0000256" key="9">
    <source>
        <dbReference type="ARBA" id="ARBA00023014"/>
    </source>
</evidence>
<keyword evidence="14" id="KW-1185">Reference proteome</keyword>
<evidence type="ECO:0000256" key="10">
    <source>
        <dbReference type="SAM" id="MobiDB-lite"/>
    </source>
</evidence>
<keyword evidence="6" id="KW-0288">FMN</keyword>
<dbReference type="InterPro" id="IPR011538">
    <property type="entry name" value="Nuo51_FMN-bd"/>
</dbReference>
<dbReference type="InterPro" id="IPR037225">
    <property type="entry name" value="Nuo51_FMN-bd_sf"/>
</dbReference>
<gene>
    <name evidence="13" type="primary">nuoF_2</name>
    <name evidence="13" type="ORF">NRB20_58240</name>
</gene>
<protein>
    <submittedName>
        <fullName evidence="13">NADH-quinone oxidoreductase subunit F</fullName>
        <ecNumber evidence="13">1.6.5.11</ecNumber>
    </submittedName>
</protein>